<dbReference type="EMBL" id="JANFYS010000004">
    <property type="protein sequence ID" value="MCQ4769447.1"/>
    <property type="molecule type" value="Genomic_DNA"/>
</dbReference>
<dbReference type="Proteomes" id="UP001204562">
    <property type="component" value="Unassembled WGS sequence"/>
</dbReference>
<sequence>MQRKYADPPPQFAYIGRWCGFFMSLRGVALVVLSGWSYSPKASALPTALHPVMEFLTVVLHVVLAVF</sequence>
<feature type="transmembrane region" description="Helical" evidence="1">
    <location>
        <begin position="48"/>
        <end position="66"/>
    </location>
</feature>
<feature type="transmembrane region" description="Helical" evidence="1">
    <location>
        <begin position="12"/>
        <end position="36"/>
    </location>
</feature>
<evidence type="ECO:0000256" key="1">
    <source>
        <dbReference type="SAM" id="Phobius"/>
    </source>
</evidence>
<name>A0AAW5JKV2_9FIRM</name>
<keyword evidence="1" id="KW-0472">Membrane</keyword>
<gene>
    <name evidence="2" type="ORF">NE579_03060</name>
</gene>
<comment type="caution">
    <text evidence="2">The sequence shown here is derived from an EMBL/GenBank/DDBJ whole genome shotgun (WGS) entry which is preliminary data.</text>
</comment>
<evidence type="ECO:0000313" key="2">
    <source>
        <dbReference type="EMBL" id="MCQ4769447.1"/>
    </source>
</evidence>
<keyword evidence="1" id="KW-1133">Transmembrane helix</keyword>
<proteinExistence type="predicted"/>
<evidence type="ECO:0000313" key="3">
    <source>
        <dbReference type="Proteomes" id="UP001204562"/>
    </source>
</evidence>
<accession>A0AAW5JKV2</accession>
<dbReference type="AlphaFoldDB" id="A0AAW5JKV2"/>
<protein>
    <submittedName>
        <fullName evidence="2">Uncharacterized protein</fullName>
    </submittedName>
</protein>
<keyword evidence="1" id="KW-0812">Transmembrane</keyword>
<organism evidence="2 3">
    <name type="scientific">Intestinimonas massiliensis</name>
    <name type="common">ex Afouda et al. 2020</name>
    <dbReference type="NCBI Taxonomy" id="1673721"/>
    <lineage>
        <taxon>Bacteria</taxon>
        <taxon>Bacillati</taxon>
        <taxon>Bacillota</taxon>
        <taxon>Clostridia</taxon>
        <taxon>Eubacteriales</taxon>
        <taxon>Intestinimonas</taxon>
    </lineage>
</organism>
<reference evidence="2" key="1">
    <citation type="submission" date="2022-06" db="EMBL/GenBank/DDBJ databases">
        <title>Isolation of gut microbiota from human fecal samples.</title>
        <authorList>
            <person name="Pamer E.G."/>
            <person name="Barat B."/>
            <person name="Waligurski E."/>
            <person name="Medina S."/>
            <person name="Paddock L."/>
            <person name="Mostad J."/>
        </authorList>
    </citation>
    <scope>NUCLEOTIDE SEQUENCE</scope>
    <source>
        <strain evidence="2">DFI.9.91</strain>
    </source>
</reference>